<dbReference type="GO" id="GO:0008270">
    <property type="term" value="F:zinc ion binding"/>
    <property type="evidence" value="ECO:0007669"/>
    <property type="project" value="UniProtKB-UniRule"/>
</dbReference>
<evidence type="ECO:0000259" key="6">
    <source>
        <dbReference type="Pfam" id="PF00962"/>
    </source>
</evidence>
<dbReference type="SUPFAM" id="SSF51556">
    <property type="entry name" value="Metallo-dependent hydrolases"/>
    <property type="match status" value="1"/>
</dbReference>
<keyword evidence="8" id="KW-1185">Reference proteome</keyword>
<comment type="catalytic activity">
    <reaction evidence="5">
        <text>adenine + H2O + H(+) = hypoxanthine + NH4(+)</text>
        <dbReference type="Rhea" id="RHEA:23688"/>
        <dbReference type="ChEBI" id="CHEBI:15377"/>
        <dbReference type="ChEBI" id="CHEBI:15378"/>
        <dbReference type="ChEBI" id="CHEBI:16708"/>
        <dbReference type="ChEBI" id="CHEBI:17368"/>
        <dbReference type="ChEBI" id="CHEBI:28938"/>
        <dbReference type="EC" id="3.5.4.2"/>
    </reaction>
</comment>
<dbReference type="AlphaFoldDB" id="A0A4Y4CVM2"/>
<keyword evidence="4 5" id="KW-0546">Nucleotide metabolism</keyword>
<feature type="binding site" evidence="5">
    <location>
        <position position="19"/>
    </location>
    <ligand>
        <name>Zn(2+)</name>
        <dbReference type="ChEBI" id="CHEBI:29105"/>
        <note>catalytic</note>
    </ligand>
</feature>
<reference evidence="7 8" key="1">
    <citation type="submission" date="2019-06" db="EMBL/GenBank/DDBJ databases">
        <title>Whole genome shotgun sequence of Zoogloea ramigera NBRC 15342.</title>
        <authorList>
            <person name="Hosoyama A."/>
            <person name="Uohara A."/>
            <person name="Ohji S."/>
            <person name="Ichikawa N."/>
        </authorList>
    </citation>
    <scope>NUCLEOTIDE SEQUENCE [LARGE SCALE GENOMIC DNA]</scope>
    <source>
        <strain evidence="7 8">NBRC 15342</strain>
    </source>
</reference>
<feature type="binding site" evidence="5">
    <location>
        <position position="281"/>
    </location>
    <ligand>
        <name>substrate</name>
    </ligand>
</feature>
<dbReference type="InterPro" id="IPR028892">
    <property type="entry name" value="ADE"/>
</dbReference>
<protein>
    <recommendedName>
        <fullName evidence="5">Adenine deaminase</fullName>
        <shortName evidence="5">ADE</shortName>
        <ecNumber evidence="5">3.5.4.2</ecNumber>
    </recommendedName>
    <alternativeName>
        <fullName evidence="5">Adenine aminohydrolase</fullName>
        <shortName evidence="5">AAH</shortName>
    </alternativeName>
</protein>
<evidence type="ECO:0000313" key="7">
    <source>
        <dbReference type="EMBL" id="GEC95524.1"/>
    </source>
</evidence>
<organism evidence="7 8">
    <name type="scientific">Zoogloea ramigera</name>
    <dbReference type="NCBI Taxonomy" id="350"/>
    <lineage>
        <taxon>Bacteria</taxon>
        <taxon>Pseudomonadati</taxon>
        <taxon>Pseudomonadota</taxon>
        <taxon>Betaproteobacteria</taxon>
        <taxon>Rhodocyclales</taxon>
        <taxon>Zoogloeaceae</taxon>
        <taxon>Zoogloea</taxon>
    </lineage>
</organism>
<dbReference type="InterPro" id="IPR001365">
    <property type="entry name" value="A_deaminase_dom"/>
</dbReference>
<comment type="similarity">
    <text evidence="5">Belongs to the metallo-dependent hydrolases superfamily. Adenosine and AMP deaminases family. Adenine deaminase type 2 subfamily.</text>
</comment>
<dbReference type="GO" id="GO:0009117">
    <property type="term" value="P:nucleotide metabolic process"/>
    <property type="evidence" value="ECO:0007669"/>
    <property type="project" value="UniProtKB-KW"/>
</dbReference>
<comment type="cofactor">
    <cofactor evidence="5">
        <name>Zn(2+)</name>
        <dbReference type="ChEBI" id="CHEBI:29105"/>
    </cofactor>
    <text evidence="5">Binds 1 zinc ion per subunit.</text>
</comment>
<feature type="site" description="Important for catalytic activity" evidence="5">
    <location>
        <position position="223"/>
    </location>
</feature>
<dbReference type="InterPro" id="IPR006330">
    <property type="entry name" value="Ado/ade_deaminase"/>
</dbReference>
<dbReference type="GO" id="GO:0006146">
    <property type="term" value="P:adenine catabolic process"/>
    <property type="evidence" value="ECO:0007669"/>
    <property type="project" value="UniProtKB-UniRule"/>
</dbReference>
<dbReference type="InterPro" id="IPR032466">
    <property type="entry name" value="Metal_Hydrolase"/>
</dbReference>
<dbReference type="Pfam" id="PF00962">
    <property type="entry name" value="A_deaminase"/>
    <property type="match status" value="1"/>
</dbReference>
<name>A0A4Y4CVM2_ZOORA</name>
<feature type="domain" description="Adenosine deaminase" evidence="6">
    <location>
        <begin position="14"/>
        <end position="334"/>
    </location>
</feature>
<dbReference type="Proteomes" id="UP000318422">
    <property type="component" value="Unassembled WGS sequence"/>
</dbReference>
<evidence type="ECO:0000256" key="5">
    <source>
        <dbReference type="HAMAP-Rule" id="MF_01962"/>
    </source>
</evidence>
<evidence type="ECO:0000313" key="8">
    <source>
        <dbReference type="Proteomes" id="UP000318422"/>
    </source>
</evidence>
<dbReference type="Gene3D" id="3.20.20.140">
    <property type="entry name" value="Metal-dependent hydrolases"/>
    <property type="match status" value="1"/>
</dbReference>
<dbReference type="EC" id="3.5.4.2" evidence="5"/>
<dbReference type="NCBIfam" id="TIGR01430">
    <property type="entry name" value="aden_deam"/>
    <property type="match status" value="1"/>
</dbReference>
<comment type="function">
    <text evidence="5">Catalyzes the hydrolytic deamination of adenine to hypoxanthine. Plays an important role in the purine salvage pathway and in nitrogen catabolism.</text>
</comment>
<dbReference type="EMBL" id="BJNV01000022">
    <property type="protein sequence ID" value="GEC95524.1"/>
    <property type="molecule type" value="Genomic_DNA"/>
</dbReference>
<evidence type="ECO:0000256" key="3">
    <source>
        <dbReference type="ARBA" id="ARBA00022833"/>
    </source>
</evidence>
<gene>
    <name evidence="7" type="primary">add-2</name>
    <name evidence="7" type="ORF">ZRA01_15970</name>
</gene>
<dbReference type="PANTHER" id="PTHR43114">
    <property type="entry name" value="ADENINE DEAMINASE"/>
    <property type="match status" value="1"/>
</dbReference>
<dbReference type="GO" id="GO:0005829">
    <property type="term" value="C:cytosol"/>
    <property type="evidence" value="ECO:0007669"/>
    <property type="project" value="TreeGrafter"/>
</dbReference>
<dbReference type="OrthoDB" id="105475at2"/>
<dbReference type="PANTHER" id="PTHR43114:SF6">
    <property type="entry name" value="ADENINE DEAMINASE"/>
    <property type="match status" value="1"/>
</dbReference>
<dbReference type="RefSeq" id="WP_141351087.1">
    <property type="nucleotide sequence ID" value="NZ_BJNV01000022.1"/>
</dbReference>
<dbReference type="NCBIfam" id="NF006850">
    <property type="entry name" value="PRK09358.1-6"/>
    <property type="match status" value="1"/>
</dbReference>
<feature type="binding site" evidence="5">
    <location>
        <position position="21"/>
    </location>
    <ligand>
        <name>Zn(2+)</name>
        <dbReference type="ChEBI" id="CHEBI:29105"/>
        <note>catalytic</note>
    </ligand>
</feature>
<sequence length="344" mass="36939">MSCADPLALALGMPKAELHIHIEGSLEPGLAFALARRNGVALPYADEAALKAAYAFDSLQSFLDLYYACAAVLQTRADFRDLMLAYLERAAADGVIHAEIFFDPQTHTARGIPFATVLDGLDDGLAEGARRWGISGRLIMCFLRHLSEDECLAALAEAEPFIGRIHGFGLDSSERGHPPAKFARLFARCRALGRPVVAHAGEEGPPAYITEALDILGARRIDHGVRAPEDPAVLARLAREGVPLTVCPLSNTRLCVFATMAEHSLPRLIAAGARVTLNSDDPAYFGGYLNDNIRAVQAAFGFDAATWYRLARNSFEASFAGDAEKAGWIARLDAYFAAAGVPLG</sequence>
<evidence type="ECO:0000256" key="1">
    <source>
        <dbReference type="ARBA" id="ARBA00022723"/>
    </source>
</evidence>
<dbReference type="GO" id="GO:0043103">
    <property type="term" value="P:hypoxanthine salvage"/>
    <property type="evidence" value="ECO:0007669"/>
    <property type="project" value="UniProtKB-UniRule"/>
</dbReference>
<comment type="caution">
    <text evidence="7">The sequence shown here is derived from an EMBL/GenBank/DDBJ whole genome shotgun (WGS) entry which is preliminary data.</text>
</comment>
<proteinExistence type="inferred from homology"/>
<keyword evidence="2 5" id="KW-0378">Hydrolase</keyword>
<dbReference type="HAMAP" id="MF_01962">
    <property type="entry name" value="Adenine_deaminase"/>
    <property type="match status" value="1"/>
</dbReference>
<keyword evidence="3 5" id="KW-0862">Zinc</keyword>
<evidence type="ECO:0000256" key="4">
    <source>
        <dbReference type="ARBA" id="ARBA00023080"/>
    </source>
</evidence>
<accession>A0A4Y4CVM2</accession>
<dbReference type="GO" id="GO:0000034">
    <property type="term" value="F:adenine deaminase activity"/>
    <property type="evidence" value="ECO:0007669"/>
    <property type="project" value="UniProtKB-UniRule"/>
</dbReference>
<keyword evidence="1 5" id="KW-0479">Metal-binding</keyword>
<dbReference type="CDD" id="cd01320">
    <property type="entry name" value="ADA"/>
    <property type="match status" value="1"/>
</dbReference>
<feature type="active site" description="Proton donor" evidence="5">
    <location>
        <position position="202"/>
    </location>
</feature>
<evidence type="ECO:0000256" key="2">
    <source>
        <dbReference type="ARBA" id="ARBA00022801"/>
    </source>
</evidence>
<feature type="binding site" evidence="5">
    <location>
        <position position="199"/>
    </location>
    <ligand>
        <name>Zn(2+)</name>
        <dbReference type="ChEBI" id="CHEBI:29105"/>
        <note>catalytic</note>
    </ligand>
</feature>
<feature type="binding site" evidence="5">
    <location>
        <position position="280"/>
    </location>
    <ligand>
        <name>Zn(2+)</name>
        <dbReference type="ChEBI" id="CHEBI:29105"/>
        <note>catalytic</note>
    </ligand>
</feature>